<feature type="signal peptide" evidence="1">
    <location>
        <begin position="1"/>
        <end position="16"/>
    </location>
</feature>
<name>A0A2M4C693_9DIPT</name>
<reference evidence="2" key="1">
    <citation type="submission" date="2018-01" db="EMBL/GenBank/DDBJ databases">
        <title>An insight into the sialome of Amazonian anophelines.</title>
        <authorList>
            <person name="Ribeiro J.M."/>
            <person name="Scarpassa V."/>
            <person name="Calvo E."/>
        </authorList>
    </citation>
    <scope>NUCLEOTIDE SEQUENCE</scope>
    <source>
        <tissue evidence="2">Salivary glands</tissue>
    </source>
</reference>
<organism evidence="2">
    <name type="scientific">Anopheles marajoara</name>
    <dbReference type="NCBI Taxonomy" id="58244"/>
    <lineage>
        <taxon>Eukaryota</taxon>
        <taxon>Metazoa</taxon>
        <taxon>Ecdysozoa</taxon>
        <taxon>Arthropoda</taxon>
        <taxon>Hexapoda</taxon>
        <taxon>Insecta</taxon>
        <taxon>Pterygota</taxon>
        <taxon>Neoptera</taxon>
        <taxon>Endopterygota</taxon>
        <taxon>Diptera</taxon>
        <taxon>Nematocera</taxon>
        <taxon>Culicoidea</taxon>
        <taxon>Culicidae</taxon>
        <taxon>Anophelinae</taxon>
        <taxon>Anopheles</taxon>
    </lineage>
</organism>
<dbReference type="EMBL" id="GGFJ01011689">
    <property type="protein sequence ID" value="MBW60830.1"/>
    <property type="molecule type" value="Transcribed_RNA"/>
</dbReference>
<keyword evidence="1" id="KW-0732">Signal</keyword>
<feature type="chain" id="PRO_5014597754" evidence="1">
    <location>
        <begin position="17"/>
        <end position="155"/>
    </location>
</feature>
<dbReference type="AlphaFoldDB" id="A0A2M4C693"/>
<accession>A0A2M4C693</accession>
<protein>
    <submittedName>
        <fullName evidence="2">Putative secreted protein</fullName>
    </submittedName>
</protein>
<proteinExistence type="predicted"/>
<sequence>MLWMKGCSLLLMKVLSHYWREGLRVDVICACEPRNAQPNVRPTNPSCSRSRFRLMYFALFGGGKQNQQKKNTEKAFPLTNGKLKPSWCCCCVERYDAAYRIGWVAPGPTPSAKIPAGTVTVYEGARWYCIRQCGTQFCACVSHRRVHIAYGGCRA</sequence>
<evidence type="ECO:0000313" key="2">
    <source>
        <dbReference type="EMBL" id="MBW60830.1"/>
    </source>
</evidence>
<evidence type="ECO:0000256" key="1">
    <source>
        <dbReference type="SAM" id="SignalP"/>
    </source>
</evidence>